<dbReference type="GO" id="GO:0010468">
    <property type="term" value="P:regulation of gene expression"/>
    <property type="evidence" value="ECO:0007669"/>
    <property type="project" value="TreeGrafter"/>
</dbReference>
<evidence type="ECO:0000259" key="5">
    <source>
        <dbReference type="PROSITE" id="PS50102"/>
    </source>
</evidence>
<evidence type="ECO:0000256" key="2">
    <source>
        <dbReference type="ARBA" id="ARBA00023242"/>
    </source>
</evidence>
<accession>A0A818VKV3</accession>
<name>A0A818VKV3_9BILA</name>
<dbReference type="Gene3D" id="3.30.70.330">
    <property type="match status" value="2"/>
</dbReference>
<keyword evidence="4" id="KW-0175">Coiled coil</keyword>
<comment type="subcellular location">
    <subcellularLocation>
        <location evidence="1">Nucleus</location>
    </subcellularLocation>
</comment>
<keyword evidence="2" id="KW-0539">Nucleus</keyword>
<comment type="caution">
    <text evidence="6">The sequence shown here is derived from an EMBL/GenBank/DDBJ whole genome shotgun (WGS) entry which is preliminary data.</text>
</comment>
<sequence length="346" mass="41159">MSSAPPPPYSVQDPYQQQLPKMSQPVYISTPVIITATLKAPREWETEIEKSRFLRTPVRNRRQLFIGNLCNVPIETLRTYCEKYGKITDLSLNRDKDNNIYHCFAFVTFQIPNCTTEFMSKRPHFINGEEIFVKRALPRLTASIPERLVVTNRLVLSNSTKYDKETLRRYFKKLGYIKKFNYEKGFIDYKDYDDVDRILLARPHYVQGKEIFVTKFIPTEESDTDTSNEQSDRLTFINEDENLKIKYKYLEKQFEEYKQAKEKEINNLRKELQHTKEELCDITQIKLDKLIKNQQLFHQQLLFHLNPNSDLIHTQMCEDFLRSTSNKKRKTTPTTSLIENEYEYLT</sequence>
<feature type="domain" description="RRM" evidence="5">
    <location>
        <begin position="62"/>
        <end position="138"/>
    </location>
</feature>
<keyword evidence="3" id="KW-0694">RNA-binding</keyword>
<evidence type="ECO:0000256" key="1">
    <source>
        <dbReference type="ARBA" id="ARBA00004123"/>
    </source>
</evidence>
<dbReference type="InterPro" id="IPR035979">
    <property type="entry name" value="RBD_domain_sf"/>
</dbReference>
<dbReference type="SMART" id="SM00360">
    <property type="entry name" value="RRM"/>
    <property type="match status" value="2"/>
</dbReference>
<feature type="coiled-coil region" evidence="4">
    <location>
        <begin position="247"/>
        <end position="278"/>
    </location>
</feature>
<dbReference type="GO" id="GO:0003723">
    <property type="term" value="F:RNA binding"/>
    <property type="evidence" value="ECO:0007669"/>
    <property type="project" value="UniProtKB-UniRule"/>
</dbReference>
<dbReference type="GO" id="GO:0000785">
    <property type="term" value="C:chromatin"/>
    <property type="evidence" value="ECO:0007669"/>
    <property type="project" value="TreeGrafter"/>
</dbReference>
<proteinExistence type="predicted"/>
<dbReference type="AlphaFoldDB" id="A0A818VKV3"/>
<protein>
    <recommendedName>
        <fullName evidence="5">RRM domain-containing protein</fullName>
    </recommendedName>
</protein>
<dbReference type="Pfam" id="PF00076">
    <property type="entry name" value="RRM_1"/>
    <property type="match status" value="1"/>
</dbReference>
<dbReference type="PANTHER" id="PTHR48033:SF10">
    <property type="entry name" value="RNA-BINDING PROTEIN SQUID"/>
    <property type="match status" value="1"/>
</dbReference>
<dbReference type="EMBL" id="CAJOBD010000706">
    <property type="protein sequence ID" value="CAF3708759.1"/>
    <property type="molecule type" value="Genomic_DNA"/>
</dbReference>
<gene>
    <name evidence="6" type="ORF">JBS370_LOCUS10004</name>
</gene>
<evidence type="ECO:0000313" key="7">
    <source>
        <dbReference type="Proteomes" id="UP000663836"/>
    </source>
</evidence>
<organism evidence="6 7">
    <name type="scientific">Rotaria sordida</name>
    <dbReference type="NCBI Taxonomy" id="392033"/>
    <lineage>
        <taxon>Eukaryota</taxon>
        <taxon>Metazoa</taxon>
        <taxon>Spiralia</taxon>
        <taxon>Gnathifera</taxon>
        <taxon>Rotifera</taxon>
        <taxon>Eurotatoria</taxon>
        <taxon>Bdelloidea</taxon>
        <taxon>Philodinida</taxon>
        <taxon>Philodinidae</taxon>
        <taxon>Rotaria</taxon>
    </lineage>
</organism>
<dbReference type="Proteomes" id="UP000663836">
    <property type="component" value="Unassembled WGS sequence"/>
</dbReference>
<dbReference type="GO" id="GO:0005654">
    <property type="term" value="C:nucleoplasm"/>
    <property type="evidence" value="ECO:0007669"/>
    <property type="project" value="TreeGrafter"/>
</dbReference>
<reference evidence="6" key="1">
    <citation type="submission" date="2021-02" db="EMBL/GenBank/DDBJ databases">
        <authorList>
            <person name="Nowell W R."/>
        </authorList>
    </citation>
    <scope>NUCLEOTIDE SEQUENCE</scope>
</reference>
<evidence type="ECO:0000256" key="4">
    <source>
        <dbReference type="SAM" id="Coils"/>
    </source>
</evidence>
<dbReference type="SUPFAM" id="SSF54928">
    <property type="entry name" value="RNA-binding domain, RBD"/>
    <property type="match status" value="2"/>
</dbReference>
<dbReference type="InterPro" id="IPR012677">
    <property type="entry name" value="Nucleotide-bd_a/b_plait_sf"/>
</dbReference>
<dbReference type="PROSITE" id="PS50102">
    <property type="entry name" value="RRM"/>
    <property type="match status" value="1"/>
</dbReference>
<dbReference type="InterPro" id="IPR000504">
    <property type="entry name" value="RRM_dom"/>
</dbReference>
<dbReference type="PANTHER" id="PTHR48033">
    <property type="entry name" value="RNA-BINDING (RRM/RBD/RNP MOTIFS) FAMILY PROTEIN"/>
    <property type="match status" value="1"/>
</dbReference>
<evidence type="ECO:0000256" key="3">
    <source>
        <dbReference type="PROSITE-ProRule" id="PRU00176"/>
    </source>
</evidence>
<evidence type="ECO:0000313" key="6">
    <source>
        <dbReference type="EMBL" id="CAF3708759.1"/>
    </source>
</evidence>